<comment type="caution">
    <text evidence="1">The sequence shown here is derived from an EMBL/GenBank/DDBJ whole genome shotgun (WGS) entry which is preliminary data.</text>
</comment>
<dbReference type="HOGENOM" id="CLU_1678332_0_0_1"/>
<reference evidence="1 2" key="1">
    <citation type="submission" date="2014-02" db="EMBL/GenBank/DDBJ databases">
        <title>The genome sequence of the entomopathogenic fungus Metarhizium robertsii ARSEF 2575.</title>
        <authorList>
            <person name="Giuliano Garisto Donzelli B."/>
            <person name="Roe B.A."/>
            <person name="Macmil S.L."/>
            <person name="Krasnoff S.B."/>
            <person name="Gibson D.M."/>
        </authorList>
    </citation>
    <scope>NUCLEOTIDE SEQUENCE [LARGE SCALE GENOMIC DNA]</scope>
    <source>
        <strain evidence="1 2">ARSEF 2575</strain>
    </source>
</reference>
<organism evidence="1 2">
    <name type="scientific">Metarhizium robertsii</name>
    <dbReference type="NCBI Taxonomy" id="568076"/>
    <lineage>
        <taxon>Eukaryota</taxon>
        <taxon>Fungi</taxon>
        <taxon>Dikarya</taxon>
        <taxon>Ascomycota</taxon>
        <taxon>Pezizomycotina</taxon>
        <taxon>Sordariomycetes</taxon>
        <taxon>Hypocreomycetidae</taxon>
        <taxon>Hypocreales</taxon>
        <taxon>Clavicipitaceae</taxon>
        <taxon>Metarhizium</taxon>
    </lineage>
</organism>
<sequence>MAALDPPRWTSRSKELTSVEGLESGVKLLRCLLREPTQALAPPESAATFNESTQGSRWHVGEARNYPIARRSTYAILDPGEKKKENNLLLLLLLFLQTHVQQKQSEVEMTSAGPVSPDWIWTLSAFWRSGGVQVAAEPKKVNSIDGARRKKKHVNWC</sequence>
<gene>
    <name evidence="1" type="ORF">X797_010244</name>
</gene>
<proteinExistence type="predicted"/>
<accession>A0A014QUD8</accession>
<protein>
    <submittedName>
        <fullName evidence="1">Uncharacterized protein</fullName>
    </submittedName>
</protein>
<name>A0A014QUD8_9HYPO</name>
<dbReference type="EMBL" id="JELW01000046">
    <property type="protein sequence ID" value="EXU96700.1"/>
    <property type="molecule type" value="Genomic_DNA"/>
</dbReference>
<dbReference type="Proteomes" id="UP000030151">
    <property type="component" value="Unassembled WGS sequence"/>
</dbReference>
<dbReference type="AlphaFoldDB" id="A0A014QUD8"/>
<evidence type="ECO:0000313" key="1">
    <source>
        <dbReference type="EMBL" id="EXU96700.1"/>
    </source>
</evidence>
<evidence type="ECO:0000313" key="2">
    <source>
        <dbReference type="Proteomes" id="UP000030151"/>
    </source>
</evidence>